<comment type="caution">
    <text evidence="1">The sequence shown here is derived from an EMBL/GenBank/DDBJ whole genome shotgun (WGS) entry which is preliminary data.</text>
</comment>
<evidence type="ECO:0000313" key="1">
    <source>
        <dbReference type="EMBL" id="KAK6638624.1"/>
    </source>
</evidence>
<protein>
    <submittedName>
        <fullName evidence="1">Uncharacterized protein</fullName>
    </submittedName>
</protein>
<organism evidence="1 2">
    <name type="scientific">Polyplax serrata</name>
    <name type="common">Common mouse louse</name>
    <dbReference type="NCBI Taxonomy" id="468196"/>
    <lineage>
        <taxon>Eukaryota</taxon>
        <taxon>Metazoa</taxon>
        <taxon>Ecdysozoa</taxon>
        <taxon>Arthropoda</taxon>
        <taxon>Hexapoda</taxon>
        <taxon>Insecta</taxon>
        <taxon>Pterygota</taxon>
        <taxon>Neoptera</taxon>
        <taxon>Paraneoptera</taxon>
        <taxon>Psocodea</taxon>
        <taxon>Troctomorpha</taxon>
        <taxon>Phthiraptera</taxon>
        <taxon>Anoplura</taxon>
        <taxon>Polyplacidae</taxon>
        <taxon>Polyplax</taxon>
    </lineage>
</organism>
<dbReference type="AlphaFoldDB" id="A0AAN8P4Z9"/>
<gene>
    <name evidence="1" type="ORF">RUM43_006891</name>
</gene>
<sequence>MTRFTVKHRETLTAIVVDALPIDAVKKRMAFDVFGSVHAAAQPFEGFVFEELRQKGAGLRRQKFRECQDGVTQNSFRVAGEQALKGKQKKYVKTLNGVYTFTSRFLLENH</sequence>
<dbReference type="Proteomes" id="UP001372834">
    <property type="component" value="Unassembled WGS sequence"/>
</dbReference>
<name>A0AAN8P4Z9_POLSC</name>
<evidence type="ECO:0000313" key="2">
    <source>
        <dbReference type="Proteomes" id="UP001372834"/>
    </source>
</evidence>
<proteinExistence type="predicted"/>
<dbReference type="EMBL" id="JAWJWE010000003">
    <property type="protein sequence ID" value="KAK6638624.1"/>
    <property type="molecule type" value="Genomic_DNA"/>
</dbReference>
<reference evidence="1 2" key="1">
    <citation type="submission" date="2023-10" db="EMBL/GenBank/DDBJ databases">
        <title>Genomes of two closely related lineages of the louse Polyplax serrata with different host specificities.</title>
        <authorList>
            <person name="Martinu J."/>
            <person name="Tarabai H."/>
            <person name="Stefka J."/>
            <person name="Hypsa V."/>
        </authorList>
    </citation>
    <scope>NUCLEOTIDE SEQUENCE [LARGE SCALE GENOMIC DNA]</scope>
    <source>
        <strain evidence="1">HR10_N</strain>
    </source>
</reference>
<accession>A0AAN8P4Z9</accession>